<keyword evidence="3" id="KW-0479">Metal-binding</keyword>
<dbReference type="AlphaFoldDB" id="A0A1I1R7T3"/>
<evidence type="ECO:0000313" key="4">
    <source>
        <dbReference type="EMBL" id="RHW52884.1"/>
    </source>
</evidence>
<dbReference type="PANTHER" id="PTHR13778:SF47">
    <property type="entry name" value="LIPOPOLYSACCHARIDE 1,3-GALACTOSYLTRANSFERASE"/>
    <property type="match status" value="1"/>
</dbReference>
<dbReference type="Proteomes" id="UP000199599">
    <property type="component" value="Unassembled WGS sequence"/>
</dbReference>
<evidence type="ECO:0000313" key="6">
    <source>
        <dbReference type="EMBL" id="SFD30484.1"/>
    </source>
</evidence>
<dbReference type="EMBL" id="FOMN01000001">
    <property type="protein sequence ID" value="SFD30484.1"/>
    <property type="molecule type" value="Genomic_DNA"/>
</dbReference>
<reference evidence="7" key="1">
    <citation type="submission" date="2016-10" db="EMBL/GenBank/DDBJ databases">
        <authorList>
            <person name="Varghese N."/>
            <person name="Submissions S."/>
        </authorList>
    </citation>
    <scope>NUCLEOTIDE SEQUENCE [LARGE SCALE GENOMIC DNA]</scope>
    <source>
        <strain evidence="7">R-53102</strain>
    </source>
</reference>
<evidence type="ECO:0000256" key="3">
    <source>
        <dbReference type="ARBA" id="ARBA00022723"/>
    </source>
</evidence>
<evidence type="ECO:0000313" key="5">
    <source>
        <dbReference type="EMBL" id="RHW54715.1"/>
    </source>
</evidence>
<organism evidence="6 7">
    <name type="scientific">Lactobacillus bombicola</name>
    <dbReference type="NCBI Taxonomy" id="1505723"/>
    <lineage>
        <taxon>Bacteria</taxon>
        <taxon>Bacillati</taxon>
        <taxon>Bacillota</taxon>
        <taxon>Bacilli</taxon>
        <taxon>Lactobacillales</taxon>
        <taxon>Lactobacillaceae</taxon>
        <taxon>Lactobacillus</taxon>
    </lineage>
</organism>
<keyword evidence="2 6" id="KW-0808">Transferase</keyword>
<dbReference type="SUPFAM" id="SSF53448">
    <property type="entry name" value="Nucleotide-diphospho-sugar transferases"/>
    <property type="match status" value="1"/>
</dbReference>
<evidence type="ECO:0000256" key="2">
    <source>
        <dbReference type="ARBA" id="ARBA00022679"/>
    </source>
</evidence>
<keyword evidence="1" id="KW-0328">Glycosyltransferase</keyword>
<reference evidence="6" key="2">
    <citation type="submission" date="2016-10" db="EMBL/GenBank/DDBJ databases">
        <authorList>
            <person name="de Groot N.N."/>
        </authorList>
    </citation>
    <scope>NUCLEOTIDE SEQUENCE [LARGE SCALE GENOMIC DNA]</scope>
    <source>
        <strain evidence="6">R-53102</strain>
    </source>
</reference>
<proteinExistence type="predicted"/>
<evidence type="ECO:0000313" key="9">
    <source>
        <dbReference type="Proteomes" id="UP000283380"/>
    </source>
</evidence>
<dbReference type="InterPro" id="IPR002495">
    <property type="entry name" value="Glyco_trans_8"/>
</dbReference>
<evidence type="ECO:0000313" key="8">
    <source>
        <dbReference type="Proteomes" id="UP000265862"/>
    </source>
</evidence>
<dbReference type="GO" id="GO:0046872">
    <property type="term" value="F:metal ion binding"/>
    <property type="evidence" value="ECO:0007669"/>
    <property type="project" value="UniProtKB-KW"/>
</dbReference>
<evidence type="ECO:0000256" key="1">
    <source>
        <dbReference type="ARBA" id="ARBA00022676"/>
    </source>
</evidence>
<name>A0A1I1R7T3_9LACO</name>
<dbReference type="PANTHER" id="PTHR13778">
    <property type="entry name" value="GLYCOSYLTRANSFERASE 8 DOMAIN-CONTAINING PROTEIN"/>
    <property type="match status" value="1"/>
</dbReference>
<dbReference type="CDD" id="cd04194">
    <property type="entry name" value="GT8_A4GalT_like"/>
    <property type="match status" value="1"/>
</dbReference>
<dbReference type="Gene3D" id="3.90.550.10">
    <property type="entry name" value="Spore Coat Polysaccharide Biosynthesis Protein SpsA, Chain A"/>
    <property type="match status" value="1"/>
</dbReference>
<gene>
    <name evidence="4" type="ORF">DS834_03090</name>
    <name evidence="5" type="ORF">DS835_03685</name>
    <name evidence="6" type="ORF">SAMN04487792_0229</name>
</gene>
<dbReference type="GO" id="GO:0016757">
    <property type="term" value="F:glycosyltransferase activity"/>
    <property type="evidence" value="ECO:0007669"/>
    <property type="project" value="UniProtKB-KW"/>
</dbReference>
<accession>A0A1I1R7T3</accession>
<dbReference type="Pfam" id="PF01501">
    <property type="entry name" value="Glyco_transf_8"/>
    <property type="match status" value="1"/>
</dbReference>
<dbReference type="InterPro" id="IPR050748">
    <property type="entry name" value="Glycosyltrans_8_dom-fam"/>
</dbReference>
<protein>
    <submittedName>
        <fullName evidence="4">Glycosyltransferase family 8 protein</fullName>
    </submittedName>
    <submittedName>
        <fullName evidence="6">Lipopolysaccharide biosynthesis protein, LPS:glycosyltransferase</fullName>
    </submittedName>
</protein>
<sequence>MKQKFTETIEILVTIDQNYVHPLEVMLYSLKLNNPDSEFCVWLLYINLEARTLKQLEIFSKKIGIELRPLTINKKIDFSKSLLNFNDYPQEMYFRLLAGQILPASLHRIIYLDPDILVINSIKPLWHINLNKKIFAAAVHEGLTDIMSSINSIRLGTKNSYFNSGVMVMDLDKMREKISLSAISSTIKKYHNILILPDQDILNYLYGQNILKIPEINWNYDARAYSVYLAKSAGKINTEWVMANTSILHFCGKPKPWQKENHTHFKVLYLNYQQMVKRILANQNNYKI</sequence>
<dbReference type="EMBL" id="QOCV01000005">
    <property type="protein sequence ID" value="RHW54715.1"/>
    <property type="molecule type" value="Genomic_DNA"/>
</dbReference>
<dbReference type="InterPro" id="IPR029044">
    <property type="entry name" value="Nucleotide-diphossugar_trans"/>
</dbReference>
<dbReference type="Proteomes" id="UP000265862">
    <property type="component" value="Unassembled WGS sequence"/>
</dbReference>
<dbReference type="RefSeq" id="WP_090092082.1">
    <property type="nucleotide sequence ID" value="NZ_CBCRVU010000001.1"/>
</dbReference>
<dbReference type="Proteomes" id="UP000283380">
    <property type="component" value="Unassembled WGS sequence"/>
</dbReference>
<reference evidence="8 9" key="3">
    <citation type="submission" date="2018-07" db="EMBL/GenBank/DDBJ databases">
        <title>Genome sequences of six Lactobacillus spp. isolated from bumble bee guts.</title>
        <authorList>
            <person name="Motta E.V.S."/>
            <person name="Moran N.A."/>
        </authorList>
    </citation>
    <scope>NUCLEOTIDE SEQUENCE [LARGE SCALE GENOMIC DNA]</scope>
    <source>
        <strain evidence="4 9">BI-4G</strain>
        <strain evidence="5 8">OCC3</strain>
    </source>
</reference>
<evidence type="ECO:0000313" key="7">
    <source>
        <dbReference type="Proteomes" id="UP000199599"/>
    </source>
</evidence>
<dbReference type="STRING" id="1505723.SAMN04487792_0229"/>
<keyword evidence="9" id="KW-1185">Reference proteome</keyword>
<dbReference type="EMBL" id="QOCU01000002">
    <property type="protein sequence ID" value="RHW52884.1"/>
    <property type="molecule type" value="Genomic_DNA"/>
</dbReference>